<keyword evidence="2" id="KW-0560">Oxidoreductase</keyword>
<dbReference type="AlphaFoldDB" id="A0A381UNS4"/>
<dbReference type="Pfam" id="PF10604">
    <property type="entry name" value="Polyketide_cyc2"/>
    <property type="match status" value="1"/>
</dbReference>
<feature type="non-terminal residue" evidence="5">
    <location>
        <position position="1"/>
    </location>
</feature>
<dbReference type="InterPro" id="IPR023393">
    <property type="entry name" value="START-like_dom_sf"/>
</dbReference>
<dbReference type="InterPro" id="IPR019587">
    <property type="entry name" value="Polyketide_cyclase/dehydratase"/>
</dbReference>
<dbReference type="InterPro" id="IPR029479">
    <property type="entry name" value="Nitroreductase"/>
</dbReference>
<evidence type="ECO:0000256" key="1">
    <source>
        <dbReference type="ARBA" id="ARBA00007118"/>
    </source>
</evidence>
<feature type="domain" description="Nitroreductase" evidence="4">
    <location>
        <begin position="28"/>
        <end position="192"/>
    </location>
</feature>
<dbReference type="Pfam" id="PF00881">
    <property type="entry name" value="Nitroreductase"/>
    <property type="match status" value="1"/>
</dbReference>
<dbReference type="EMBL" id="UINC01006592">
    <property type="protein sequence ID" value="SVA28473.1"/>
    <property type="molecule type" value="Genomic_DNA"/>
</dbReference>
<dbReference type="Gene3D" id="3.30.530.20">
    <property type="match status" value="1"/>
</dbReference>
<evidence type="ECO:0000259" key="4">
    <source>
        <dbReference type="Pfam" id="PF00881"/>
    </source>
</evidence>
<evidence type="ECO:0000313" key="5">
    <source>
        <dbReference type="EMBL" id="SVA28473.1"/>
    </source>
</evidence>
<sequence length="396" mass="43445">DRVPDPGRVLDSGMPFDTNETDRLLSTTRSVRRRLDLERPVPEQLILDCIDLAEQAPTGGNQPSRRWLVIRDPKVRQQVTDLYREAGGTWLSERASALAGSGDPRERAARSGGHLADHLHEVPVLVLVAIHGTHDGSGRPGLFDSVIQAAWSFCLAARSRGLGTAWTTLHLAAADKVADLLDIPDGVTQIVLLPVAFTIGDDFSPVERRPAREITWFDKWGRTLQNPTDGRPPVHTDGAGITVEVDVDAKPADLWPYVSDIDLPARFSDEFQGAEWLDDEPAVGARFLGRNKRDDMGEWEVTCTVVDFEHERVFAWHAGDPDDPAAQWRFEIQPLLGGTRLRFSMVLGPGTSGLTLAIDAMPDKEAAIIANRQKGQIANMRRTAEGIRDLAEAAGA</sequence>
<dbReference type="InterPro" id="IPR000415">
    <property type="entry name" value="Nitroreductase-like"/>
</dbReference>
<reference evidence="5" key="1">
    <citation type="submission" date="2018-05" db="EMBL/GenBank/DDBJ databases">
        <authorList>
            <person name="Lanie J.A."/>
            <person name="Ng W.-L."/>
            <person name="Kazmierczak K.M."/>
            <person name="Andrzejewski T.M."/>
            <person name="Davidsen T.M."/>
            <person name="Wayne K.J."/>
            <person name="Tettelin H."/>
            <person name="Glass J.I."/>
            <person name="Rusch D."/>
            <person name="Podicherti R."/>
            <person name="Tsui H.-C.T."/>
            <person name="Winkler M.E."/>
        </authorList>
    </citation>
    <scope>NUCLEOTIDE SEQUENCE</scope>
</reference>
<protein>
    <recommendedName>
        <fullName evidence="4">Nitroreductase domain-containing protein</fullName>
    </recommendedName>
</protein>
<dbReference type="SUPFAM" id="SSF55469">
    <property type="entry name" value="FMN-dependent nitroreductase-like"/>
    <property type="match status" value="1"/>
</dbReference>
<gene>
    <name evidence="5" type="ORF">METZ01_LOCUS81327</name>
</gene>
<dbReference type="PANTHER" id="PTHR43673">
    <property type="entry name" value="NAD(P)H NITROREDUCTASE YDGI-RELATED"/>
    <property type="match status" value="1"/>
</dbReference>
<evidence type="ECO:0000256" key="3">
    <source>
        <dbReference type="SAM" id="MobiDB-lite"/>
    </source>
</evidence>
<accession>A0A381UNS4</accession>
<feature type="region of interest" description="Disordered" evidence="3">
    <location>
        <begin position="1"/>
        <end position="20"/>
    </location>
</feature>
<dbReference type="CDD" id="cd07812">
    <property type="entry name" value="SRPBCC"/>
    <property type="match status" value="1"/>
</dbReference>
<dbReference type="CDD" id="cd02062">
    <property type="entry name" value="Nitro_FMN_reductase"/>
    <property type="match status" value="1"/>
</dbReference>
<proteinExistence type="inferred from homology"/>
<dbReference type="Gene3D" id="3.40.109.10">
    <property type="entry name" value="NADH Oxidase"/>
    <property type="match status" value="1"/>
</dbReference>
<name>A0A381UNS4_9ZZZZ</name>
<organism evidence="5">
    <name type="scientific">marine metagenome</name>
    <dbReference type="NCBI Taxonomy" id="408172"/>
    <lineage>
        <taxon>unclassified sequences</taxon>
        <taxon>metagenomes</taxon>
        <taxon>ecological metagenomes</taxon>
    </lineage>
</organism>
<comment type="similarity">
    <text evidence="1">Belongs to the nitroreductase family.</text>
</comment>
<evidence type="ECO:0000256" key="2">
    <source>
        <dbReference type="ARBA" id="ARBA00023002"/>
    </source>
</evidence>
<dbReference type="GO" id="GO:0016491">
    <property type="term" value="F:oxidoreductase activity"/>
    <property type="evidence" value="ECO:0007669"/>
    <property type="project" value="UniProtKB-KW"/>
</dbReference>
<dbReference type="PANTHER" id="PTHR43673:SF10">
    <property type="entry name" value="NADH DEHYDROGENASE_NAD(P)H NITROREDUCTASE XCC3605-RELATED"/>
    <property type="match status" value="1"/>
</dbReference>
<dbReference type="SUPFAM" id="SSF55961">
    <property type="entry name" value="Bet v1-like"/>
    <property type="match status" value="1"/>
</dbReference>